<evidence type="ECO:0000256" key="6">
    <source>
        <dbReference type="ARBA" id="ARBA00022989"/>
    </source>
</evidence>
<evidence type="ECO:0000256" key="9">
    <source>
        <dbReference type="SAM" id="Phobius"/>
    </source>
</evidence>
<keyword evidence="4 8" id="KW-1003">Cell membrane</keyword>
<evidence type="ECO:0000256" key="2">
    <source>
        <dbReference type="ARBA" id="ARBA00005697"/>
    </source>
</evidence>
<feature type="transmembrane region" description="Helical" evidence="9">
    <location>
        <begin position="431"/>
        <end position="457"/>
    </location>
</feature>
<evidence type="ECO:0000256" key="3">
    <source>
        <dbReference type="ARBA" id="ARBA00022448"/>
    </source>
</evidence>
<evidence type="ECO:0000313" key="11">
    <source>
        <dbReference type="Proteomes" id="UP000199708"/>
    </source>
</evidence>
<accession>A0A1G7QKG4</accession>
<reference evidence="10 11" key="1">
    <citation type="submission" date="2016-10" db="EMBL/GenBank/DDBJ databases">
        <authorList>
            <person name="de Groot N.N."/>
        </authorList>
    </citation>
    <scope>NUCLEOTIDE SEQUENCE [LARGE SCALE GENOMIC DNA]</scope>
    <source>
        <strain evidence="10 11">ATCC BAA-466</strain>
    </source>
</reference>
<gene>
    <name evidence="10" type="ORF">SAMN05421791_102122</name>
</gene>
<keyword evidence="6 8" id="KW-1133">Transmembrane helix</keyword>
<keyword evidence="3 8" id="KW-0813">Transport</keyword>
<comment type="similarity">
    <text evidence="2 8">Belongs to the nucleobase:cation symporter-2 (NCS2) (TC 2.A.40) family. Azg-like subfamily.</text>
</comment>
<comment type="subcellular location">
    <subcellularLocation>
        <location evidence="1 8">Cell membrane</location>
        <topology evidence="1 8">Multi-pass membrane protein</topology>
    </subcellularLocation>
</comment>
<feature type="transmembrane region" description="Helical" evidence="9">
    <location>
        <begin position="124"/>
        <end position="150"/>
    </location>
</feature>
<sequence length="488" mass="51080">MDTIRNYFKFSENHTDFGTEVQAGITTFLAMSYIMFVNPAILSQAGMPAQGVFLATIFAAAISTLFIGLFANVPYALAPGMGLNAFFTYTVVFALGFTWQEALSMVFICGILNVLITITKVRKLLIVSIPSFLQHAISAGIGIFIGYIGLKNAGLLQFTSGAGNIISVNNGDPMADTITGGVHTVVTDGGIVPELVNFTQPGALIAVVGIIVTIILMLRKSKGAILIGIAVTTLLAFITGIVDLGQVSFANNSLSSAFTDLGKIFGVIFTSAGIPSLFGDITRLPIVLMTIFAFSLSDVFDTIGTFIGTGLRSGIFSKADQLALESGSGFTSKMDKALFGDSVGTIFGAILGTSNTTTFVESSAGIGAGGRTGFTSVITALCFVLSAFLSPIISLIPAQATAPALIIVGILMVSSLSDIDWSNFEDAVPAFFASVFMGLTYSISNGIAAGFILYGIIKTAKGQAKEVHPIIWVSIVLFIINFIVLAII</sequence>
<keyword evidence="7 8" id="KW-0472">Membrane</keyword>
<evidence type="ECO:0000256" key="5">
    <source>
        <dbReference type="ARBA" id="ARBA00022692"/>
    </source>
</evidence>
<evidence type="ECO:0000256" key="8">
    <source>
        <dbReference type="PIRNR" id="PIRNR005353"/>
    </source>
</evidence>
<evidence type="ECO:0000256" key="1">
    <source>
        <dbReference type="ARBA" id="ARBA00004651"/>
    </source>
</evidence>
<name>A0A1G7QKG4_9LACT</name>
<dbReference type="InterPro" id="IPR045018">
    <property type="entry name" value="Azg-like"/>
</dbReference>
<evidence type="ECO:0000256" key="4">
    <source>
        <dbReference type="ARBA" id="ARBA00022475"/>
    </source>
</evidence>
<organism evidence="10 11">
    <name type="scientific">Facklamia miroungae</name>
    <dbReference type="NCBI Taxonomy" id="120956"/>
    <lineage>
        <taxon>Bacteria</taxon>
        <taxon>Bacillati</taxon>
        <taxon>Bacillota</taxon>
        <taxon>Bacilli</taxon>
        <taxon>Lactobacillales</taxon>
        <taxon>Aerococcaceae</taxon>
        <taxon>Facklamia</taxon>
    </lineage>
</organism>
<feature type="transmembrane region" description="Helical" evidence="9">
    <location>
        <begin position="261"/>
        <end position="279"/>
    </location>
</feature>
<dbReference type="PANTHER" id="PTHR43337:SF1">
    <property type="entry name" value="XANTHINE_URACIL PERMEASE C887.17-RELATED"/>
    <property type="match status" value="1"/>
</dbReference>
<feature type="transmembrane region" description="Helical" evidence="9">
    <location>
        <begin position="469"/>
        <end position="487"/>
    </location>
</feature>
<evidence type="ECO:0000313" key="10">
    <source>
        <dbReference type="EMBL" id="SDF98965.1"/>
    </source>
</evidence>
<feature type="transmembrane region" description="Helical" evidence="9">
    <location>
        <begin position="53"/>
        <end position="75"/>
    </location>
</feature>
<dbReference type="STRING" id="120956.SAMN05421791_102122"/>
<proteinExistence type="inferred from homology"/>
<dbReference type="PANTHER" id="PTHR43337">
    <property type="entry name" value="XANTHINE/URACIL PERMEASE C887.17-RELATED"/>
    <property type="match status" value="1"/>
</dbReference>
<dbReference type="RefSeq" id="WP_090289213.1">
    <property type="nucleotide sequence ID" value="NZ_FNCK01000002.1"/>
</dbReference>
<feature type="transmembrane region" description="Helical" evidence="9">
    <location>
        <begin position="373"/>
        <end position="393"/>
    </location>
</feature>
<keyword evidence="11" id="KW-1185">Reference proteome</keyword>
<dbReference type="InterPro" id="IPR026033">
    <property type="entry name" value="Azg-like_bact_archaea"/>
</dbReference>
<dbReference type="PIRSF" id="PIRSF005353">
    <property type="entry name" value="PbuG"/>
    <property type="match status" value="1"/>
</dbReference>
<feature type="transmembrane region" description="Helical" evidence="9">
    <location>
        <begin position="198"/>
        <end position="218"/>
    </location>
</feature>
<evidence type="ECO:0000256" key="7">
    <source>
        <dbReference type="ARBA" id="ARBA00023136"/>
    </source>
</evidence>
<feature type="transmembrane region" description="Helical" evidence="9">
    <location>
        <begin position="225"/>
        <end position="249"/>
    </location>
</feature>
<keyword evidence="5 8" id="KW-0812">Transmembrane</keyword>
<feature type="transmembrane region" description="Helical" evidence="9">
    <location>
        <begin position="400"/>
        <end position="419"/>
    </location>
</feature>
<dbReference type="GO" id="GO:0005886">
    <property type="term" value="C:plasma membrane"/>
    <property type="evidence" value="ECO:0007669"/>
    <property type="project" value="UniProtKB-SubCell"/>
</dbReference>
<dbReference type="OrthoDB" id="9808458at2"/>
<dbReference type="Pfam" id="PF00860">
    <property type="entry name" value="Xan_ur_permease"/>
    <property type="match status" value="1"/>
</dbReference>
<dbReference type="InterPro" id="IPR006043">
    <property type="entry name" value="NCS2"/>
</dbReference>
<feature type="transmembrane region" description="Helical" evidence="9">
    <location>
        <begin position="286"/>
        <end position="307"/>
    </location>
</feature>
<dbReference type="AlphaFoldDB" id="A0A1G7QKG4"/>
<dbReference type="EMBL" id="FNCK01000002">
    <property type="protein sequence ID" value="SDF98965.1"/>
    <property type="molecule type" value="Genomic_DNA"/>
</dbReference>
<protein>
    <submittedName>
        <fullName evidence="10">Putative MFS transporter, AGZA family, xanthine/uracil permease</fullName>
    </submittedName>
</protein>
<feature type="transmembrane region" description="Helical" evidence="9">
    <location>
        <begin position="21"/>
        <end position="41"/>
    </location>
</feature>
<dbReference type="Proteomes" id="UP000199708">
    <property type="component" value="Unassembled WGS sequence"/>
</dbReference>
<dbReference type="GO" id="GO:0005345">
    <property type="term" value="F:purine nucleobase transmembrane transporter activity"/>
    <property type="evidence" value="ECO:0007669"/>
    <property type="project" value="TreeGrafter"/>
</dbReference>